<evidence type="ECO:0000259" key="23">
    <source>
        <dbReference type="PROSITE" id="PS51553"/>
    </source>
</evidence>
<dbReference type="UniPathway" id="UPA00189">
    <property type="reaction ID" value="UER00296"/>
</dbReference>
<dbReference type="CDD" id="cd18673">
    <property type="entry name" value="PIN_XRN1-2-like"/>
    <property type="match status" value="1"/>
</dbReference>
<feature type="compositionally biased region" description="Basic and acidic residues" evidence="22">
    <location>
        <begin position="118"/>
        <end position="134"/>
    </location>
</feature>
<dbReference type="InterPro" id="IPR004859">
    <property type="entry name" value="Xrn1_N"/>
</dbReference>
<keyword evidence="14 21" id="KW-0067">ATP-binding</keyword>
<dbReference type="SUPFAM" id="SSF52402">
    <property type="entry name" value="Adenine nucleotide alpha hydrolases-like"/>
    <property type="match status" value="1"/>
</dbReference>
<evidence type="ECO:0000313" key="24">
    <source>
        <dbReference type="EMBL" id="CCM01508.1"/>
    </source>
</evidence>
<evidence type="ECO:0000256" key="20">
    <source>
        <dbReference type="ARBA" id="ARBA00063203"/>
    </source>
</evidence>
<dbReference type="Pfam" id="PF17846">
    <property type="entry name" value="XRN_M"/>
    <property type="match status" value="1"/>
</dbReference>
<evidence type="ECO:0000256" key="5">
    <source>
        <dbReference type="ARBA" id="ARBA00021562"/>
    </source>
</evidence>
<dbReference type="Gene3D" id="3.30.300.10">
    <property type="match status" value="1"/>
</dbReference>
<comment type="function">
    <text evidence="18">Catalyzes the conversion of xanthine monophosphate (XMP) to GMP in the presence of glutamine and ATP through an adenyl-XMP intermediate.</text>
</comment>
<dbReference type="Gene3D" id="3.40.50.12390">
    <property type="match status" value="1"/>
</dbReference>
<dbReference type="GO" id="GO:0000956">
    <property type="term" value="P:nuclear-transcribed mRNA catabolic process"/>
    <property type="evidence" value="ECO:0007669"/>
    <property type="project" value="TreeGrafter"/>
</dbReference>
<dbReference type="Proteomes" id="UP000006352">
    <property type="component" value="Unassembled WGS sequence"/>
</dbReference>
<dbReference type="GO" id="GO:0005829">
    <property type="term" value="C:cytosol"/>
    <property type="evidence" value="ECO:0007669"/>
    <property type="project" value="UniProtKB-SubCell"/>
</dbReference>
<evidence type="ECO:0000256" key="15">
    <source>
        <dbReference type="ARBA" id="ARBA00022962"/>
    </source>
</evidence>
<dbReference type="InterPro" id="IPR040992">
    <property type="entry name" value="XRN1_D1"/>
</dbReference>
<dbReference type="EC" id="6.3.5.2" evidence="4"/>
<dbReference type="NCBIfam" id="TIGR00884">
    <property type="entry name" value="guaA_Cterm"/>
    <property type="match status" value="1"/>
</dbReference>
<dbReference type="InterPro" id="IPR027073">
    <property type="entry name" value="5_3_exoribonuclease"/>
</dbReference>
<comment type="subcellular location">
    <subcellularLocation>
        <location evidence="1">Cytoplasm</location>
        <location evidence="1">Cytosol</location>
    </subcellularLocation>
</comment>
<dbReference type="NCBIfam" id="TIGR00888">
    <property type="entry name" value="guaA_Nterm"/>
    <property type="match status" value="1"/>
</dbReference>
<feature type="compositionally biased region" description="Polar residues" evidence="22">
    <location>
        <begin position="1259"/>
        <end position="1268"/>
    </location>
</feature>
<dbReference type="OrthoDB" id="372487at2759"/>
<evidence type="ECO:0000256" key="11">
    <source>
        <dbReference type="ARBA" id="ARBA00022755"/>
    </source>
</evidence>
<evidence type="ECO:0000256" key="19">
    <source>
        <dbReference type="ARBA" id="ARBA00049404"/>
    </source>
</evidence>
<dbReference type="InterPro" id="IPR041385">
    <property type="entry name" value="SH3_12"/>
</dbReference>
<keyword evidence="11 21" id="KW-0658">Purine biosynthesis</keyword>
<feature type="region of interest" description="Disordered" evidence="22">
    <location>
        <begin position="478"/>
        <end position="514"/>
    </location>
</feature>
<evidence type="ECO:0000256" key="4">
    <source>
        <dbReference type="ARBA" id="ARBA00012746"/>
    </source>
</evidence>
<keyword evidence="6" id="KW-0436">Ligase</keyword>
<keyword evidence="12" id="KW-0378">Hydrolase</keyword>
<dbReference type="InterPro" id="IPR014729">
    <property type="entry name" value="Rossmann-like_a/b/a_fold"/>
</dbReference>
<dbReference type="FunFam" id="3.40.50.12390:FF:000002">
    <property type="entry name" value="5'-3' exoribonuclease 1"/>
    <property type="match status" value="1"/>
</dbReference>
<dbReference type="GeneID" id="24096419"/>
<evidence type="ECO:0000256" key="13">
    <source>
        <dbReference type="ARBA" id="ARBA00022839"/>
    </source>
</evidence>
<keyword evidence="13" id="KW-0269">Exonuclease</keyword>
<comment type="subunit">
    <text evidence="20">Homodimer. Also forms a small population of homotetramers.</text>
</comment>
<evidence type="ECO:0000256" key="10">
    <source>
        <dbReference type="ARBA" id="ARBA00022749"/>
    </source>
</evidence>
<evidence type="ECO:0000256" key="17">
    <source>
        <dbReference type="ARBA" id="ARBA00031356"/>
    </source>
</evidence>
<dbReference type="Gene3D" id="2.170.260.40">
    <property type="match status" value="1"/>
</dbReference>
<dbReference type="Pfam" id="PF00958">
    <property type="entry name" value="GMP_synt_C"/>
    <property type="match status" value="1"/>
</dbReference>
<evidence type="ECO:0000256" key="12">
    <source>
        <dbReference type="ARBA" id="ARBA00022801"/>
    </source>
</evidence>
<dbReference type="Gene3D" id="3.40.50.620">
    <property type="entry name" value="HUPs"/>
    <property type="match status" value="1"/>
</dbReference>
<dbReference type="FunFam" id="3.40.50.620:FF:000001">
    <property type="entry name" value="GMP synthase [glutamine-hydrolyzing]"/>
    <property type="match status" value="1"/>
</dbReference>
<dbReference type="Pfam" id="PF00117">
    <property type="entry name" value="GATase"/>
    <property type="match status" value="1"/>
</dbReference>
<gene>
    <name evidence="24" type="ORF">FIBRA_03564</name>
</gene>
<feature type="compositionally biased region" description="Acidic residues" evidence="22">
    <location>
        <begin position="503"/>
        <end position="514"/>
    </location>
</feature>
<dbReference type="GO" id="GO:0005524">
    <property type="term" value="F:ATP binding"/>
    <property type="evidence" value="ECO:0007669"/>
    <property type="project" value="UniProtKB-UniRule"/>
</dbReference>
<dbReference type="EMBL" id="HE797036">
    <property type="protein sequence ID" value="CCM01508.1"/>
    <property type="molecule type" value="Genomic_DNA"/>
</dbReference>
<dbReference type="SUPFAM" id="SSF52317">
    <property type="entry name" value="Class I glutamine amidotransferase-like"/>
    <property type="match status" value="1"/>
</dbReference>
<keyword evidence="15" id="KW-0315">Glutamine amidotransferase</keyword>
<dbReference type="GO" id="GO:0016075">
    <property type="term" value="P:rRNA catabolic process"/>
    <property type="evidence" value="ECO:0007669"/>
    <property type="project" value="TreeGrafter"/>
</dbReference>
<keyword evidence="25" id="KW-1185">Reference proteome</keyword>
<dbReference type="Pfam" id="PF02540">
    <property type="entry name" value="NAD_synthase"/>
    <property type="match status" value="1"/>
</dbReference>
<dbReference type="Pfam" id="PF18334">
    <property type="entry name" value="XRN1_D2_D3"/>
    <property type="match status" value="1"/>
</dbReference>
<dbReference type="InterPro" id="IPR014722">
    <property type="entry name" value="Rib_uL2_dom2"/>
</dbReference>
<feature type="region of interest" description="Disordered" evidence="22">
    <location>
        <begin position="109"/>
        <end position="134"/>
    </location>
</feature>
<reference evidence="24 25" key="1">
    <citation type="journal article" date="2012" name="Appl. Environ. Microbiol.">
        <title>Short-read sequencing for genomic analysis of the brown rot fungus Fibroporia radiculosa.</title>
        <authorList>
            <person name="Tang J.D."/>
            <person name="Perkins A.D."/>
            <person name="Sonstegard T.S."/>
            <person name="Schroeder S.G."/>
            <person name="Burgess S.C."/>
            <person name="Diehl S.V."/>
        </authorList>
    </citation>
    <scope>NUCLEOTIDE SEQUENCE [LARGE SCALE GENOMIC DNA]</scope>
    <source>
        <strain evidence="24 25">TFFH 294</strain>
    </source>
</reference>
<dbReference type="FunFam" id="3.30.300.10:FF:000002">
    <property type="entry name" value="GMP synthase [glutamine-hydrolyzing]"/>
    <property type="match status" value="1"/>
</dbReference>
<keyword evidence="7" id="KW-0507">mRNA processing</keyword>
<dbReference type="InterPro" id="IPR022955">
    <property type="entry name" value="GMP_synthase"/>
</dbReference>
<dbReference type="Gene3D" id="2.30.30.750">
    <property type="match status" value="1"/>
</dbReference>
<dbReference type="RefSeq" id="XP_012180791.1">
    <property type="nucleotide sequence ID" value="XM_012325401.1"/>
</dbReference>
<dbReference type="Pfam" id="PF18332">
    <property type="entry name" value="XRN1_D1"/>
    <property type="match status" value="1"/>
</dbReference>
<dbReference type="Gene3D" id="1.25.40.1050">
    <property type="match status" value="1"/>
</dbReference>
<dbReference type="CDD" id="cd01997">
    <property type="entry name" value="GMP_synthase_C"/>
    <property type="match status" value="1"/>
</dbReference>
<evidence type="ECO:0000256" key="8">
    <source>
        <dbReference type="ARBA" id="ARBA00022722"/>
    </source>
</evidence>
<dbReference type="PROSITE" id="PS51273">
    <property type="entry name" value="GATASE_TYPE_1"/>
    <property type="match status" value="1"/>
</dbReference>
<dbReference type="Pfam" id="PF18129">
    <property type="entry name" value="SH3_12"/>
    <property type="match status" value="1"/>
</dbReference>
<comment type="similarity">
    <text evidence="3">Belongs to the 5'-3' exonuclease family. XRN2/RAT1 subfamily.</text>
</comment>
<dbReference type="InterPro" id="IPR001674">
    <property type="entry name" value="GMP_synth_C"/>
</dbReference>
<dbReference type="InterPro" id="IPR041412">
    <property type="entry name" value="Xrn1_helical"/>
</dbReference>
<dbReference type="CDD" id="cd01742">
    <property type="entry name" value="GATase1_GMP_Synthase"/>
    <property type="match status" value="1"/>
</dbReference>
<evidence type="ECO:0000256" key="22">
    <source>
        <dbReference type="SAM" id="MobiDB-lite"/>
    </source>
</evidence>
<evidence type="ECO:0000256" key="14">
    <source>
        <dbReference type="ARBA" id="ARBA00022840"/>
    </source>
</evidence>
<comment type="pathway">
    <text evidence="2">Purine metabolism; GMP biosynthesis; GMP from XMP (L-Gln route): step 1/1.</text>
</comment>
<dbReference type="Gene3D" id="3.40.50.880">
    <property type="match status" value="1"/>
</dbReference>
<evidence type="ECO:0000256" key="7">
    <source>
        <dbReference type="ARBA" id="ARBA00022664"/>
    </source>
</evidence>
<dbReference type="NCBIfam" id="NF000848">
    <property type="entry name" value="PRK00074.1"/>
    <property type="match status" value="1"/>
</dbReference>
<dbReference type="PANTHER" id="PTHR12341:SF7">
    <property type="entry name" value="5'-3' EXORIBONUCLEASE 1"/>
    <property type="match status" value="1"/>
</dbReference>
<protein>
    <recommendedName>
        <fullName evidence="5">GMP synthase [glutamine-hydrolyzing]</fullName>
        <ecNumber evidence="4">6.3.5.2</ecNumber>
    </recommendedName>
    <alternativeName>
        <fullName evidence="16">GMP synthetase</fullName>
    </alternativeName>
    <alternativeName>
        <fullName evidence="17">Glutamine amidotransferase</fullName>
    </alternativeName>
</protein>
<keyword evidence="9 21" id="KW-0547">Nucleotide-binding</keyword>
<organism evidence="24 25">
    <name type="scientific">Fibroporia radiculosa</name>
    <dbReference type="NCBI Taxonomy" id="599839"/>
    <lineage>
        <taxon>Eukaryota</taxon>
        <taxon>Fungi</taxon>
        <taxon>Dikarya</taxon>
        <taxon>Basidiomycota</taxon>
        <taxon>Agaricomycotina</taxon>
        <taxon>Agaricomycetes</taxon>
        <taxon>Polyporales</taxon>
        <taxon>Fibroporiaceae</taxon>
        <taxon>Fibroporia</taxon>
    </lineage>
</organism>
<evidence type="ECO:0000256" key="9">
    <source>
        <dbReference type="ARBA" id="ARBA00022741"/>
    </source>
</evidence>
<name>J4G5W3_9APHY</name>
<dbReference type="InterPro" id="IPR022310">
    <property type="entry name" value="NAD/GMP_synthase"/>
</dbReference>
<dbReference type="GO" id="GO:0006397">
    <property type="term" value="P:mRNA processing"/>
    <property type="evidence" value="ECO:0007669"/>
    <property type="project" value="UniProtKB-KW"/>
</dbReference>
<dbReference type="GO" id="GO:0004534">
    <property type="term" value="F:5'-3' RNA exonuclease activity"/>
    <property type="evidence" value="ECO:0007669"/>
    <property type="project" value="TreeGrafter"/>
</dbReference>
<dbReference type="InterPro" id="IPR025777">
    <property type="entry name" value="GMPS_ATP_PPase_dom"/>
</dbReference>
<dbReference type="SUPFAM" id="SSF54810">
    <property type="entry name" value="GMP synthetase C-terminal dimerisation domain"/>
    <property type="match status" value="1"/>
</dbReference>
<dbReference type="GO" id="GO:0003921">
    <property type="term" value="F:GMP synthase activity"/>
    <property type="evidence" value="ECO:0007669"/>
    <property type="project" value="InterPro"/>
</dbReference>
<feature type="binding site" evidence="21">
    <location>
        <begin position="1657"/>
        <end position="1663"/>
    </location>
    <ligand>
        <name>ATP</name>
        <dbReference type="ChEBI" id="CHEBI:30616"/>
    </ligand>
</feature>
<dbReference type="STRING" id="599839.J4G5W3"/>
<sequence>MPGDDMVVEKAPNSPRIPKFFRYISERYPLTSQLIQENKIPEFDNLYVDFNGIIHNCSHPNDGDAHFRLSEEQIFTSIFAYVDHLFGKIKPKKLFFMAIDGVAPRAKMNQQRSRRFRTAKEAREVREKAESKGEKLPDTKAFDSNCITPGTEFMAKLSAQLQYFVNKKISEDANWSDVTVVLSGHDVPGEGEHKIMEYIRLSRAQPDYDPNVRHCLYGLDADLIMLGLLSHDPHFCLLREEVKFGPASRSKGSKSASLESINFYLLHLTLMREYLDLEFFHDIEPVLPFSYSLEHIIDDFILLAVFVGNDFLPNLPDLHIHENGLEKLFDVYKKSLPSLDGYLNESGVINTKRLQVILDEMAEWEREIFEKEYADLNWYKGKQAKHVKEMETGRKRSKLILTKTQREIFDQVKAFVLERRDTSSPAHSRRTRLTMPNLFPARDRLFITKLADDLHLSLTWDEYDEDDQNLVTWRFPGEMDEPLPEAQENGRDNGEAEANGESNDSEWEDEDDEESRAAVDRVLAKYVKAKVAEDDKEGDFDARYEMSIKDKMDEWKRNYYKACPSASDIWMQWVMHYYYSGVASWSWFYNYHYAPRISDLKGVDQMSFQFDLGTPFRPFEQLMGVLPEASKELIPPAYRELMFDVNSPILDFYPQEFELDLNGKKQDWEAIVKIPFIDQDRLLSAMRSREHRLTKDERHRNAFGSSMKFFFHSGEPTEYPSSLPGFFPALHRCMCKMEPFDLPTLGGLHLVEGLCDGVFLGAEALAGFPSLQTLPHTATLGHHGVNVHGSESRNKSMIVHIENPHERRKSEDIANEMIGRRIFIGWPFLQEGMVLAVSDSLFKYEKVPMIPGRPPKAVSNPHSPQGLSLWKAKAEKIEHYYSKRCGVIAGNIDVLLHVRPLKGLKRLDTGAFVKDYEGQDKEVEQAVQLAVLAVVSEDPRFVEKDPPPLAEEFPEGSKVFFLGEHAYGIPAQVSDTATDTLSVVLAFFPSEKAENEKFKSIAANRMSHAYFPSFKVADMVGLSGRAISKITSSFMVITGDGQKNNLGLSLKFEAKGLKVIDYSRKDGRYWEFSEKAVDFIHEYKQKYPEVMRSLDRSGDAMLKASDVFSGSHADAKVKEVRNWLNSKGVRDFEPVSLFCDQLKKETVREIEQLADSISEHKSAAAIKKAMVKGIPRQAVLKPSHATYRLQNQHFALGDRVTMVQDTGGVPLSIKGVVIGMNAKSMDVVWDAAFMSGTTLGDRRVSTIMQLMVFVASTNPKEPAQQQPNAPFKPRFGPHPAIQPSPGQQPASGFRRASGPASQGVPVHIMTNPNRGRGGFANGRGALSANPHTVANGRGGAHANHRGDVNGRGGAAHNSRPHNGAPATDSTPPVQASAPAANGHAADGPSAREREHNVNGTRGKQGSRGGFPSPSRGSLHVWDMAEIHDQFDTILILDFGSQYSHLITRRCRELNVYAELMPCTQKIQDLKFKPKGIILSGSPYSVYDTDAPHADPTIYTLGVPILGICYGLQEIAWHMKGVVSKCDHREYGFAQLQVSKVGSSGNSVDALLNGLGEEMQVWMSHGDQLSQIPADFHVIGRTQTAPYAAIAHDSKPFYGIQFHPEVTHSPKGKELIGKFVLNICKCSTNWTMEEFIGKEITRIRQICGPKGRVIGAVSGGVDSTVAAKLMHEAIGDRFHAIMVDNGVLRLNEAQQVYEMLNKDLGVNLTVVDASELFLSRLNGVEDPEQKRKIIGNTFIHVFEDEAAKIEAAAEAEAASGSEAKGKIEWLLQGTLYPDVIESISFKGPSATIKTHHNVGGLLKDMKLKLIEPLRELFKDEVRALGRLLSIPAHLVQRHPFPGPGLAIRILGPVTREQVQILQRADHIYIEEIRKAGLYDQISQAFAVLLPVKAVGVMGDKRTYEQVIALRAVQSEDFMTADWYVFPAEVLKRISSRITNEVEGINRVTYDISSKPPATVEWL</sequence>
<dbReference type="InterPro" id="IPR041106">
    <property type="entry name" value="XRN1_D2_D3"/>
</dbReference>
<comment type="catalytic activity">
    <reaction evidence="19">
        <text>XMP + L-glutamine + ATP + H2O = GMP + L-glutamate + AMP + diphosphate + 2 H(+)</text>
        <dbReference type="Rhea" id="RHEA:11680"/>
        <dbReference type="ChEBI" id="CHEBI:15377"/>
        <dbReference type="ChEBI" id="CHEBI:15378"/>
        <dbReference type="ChEBI" id="CHEBI:29985"/>
        <dbReference type="ChEBI" id="CHEBI:30616"/>
        <dbReference type="ChEBI" id="CHEBI:33019"/>
        <dbReference type="ChEBI" id="CHEBI:57464"/>
        <dbReference type="ChEBI" id="CHEBI:58115"/>
        <dbReference type="ChEBI" id="CHEBI:58359"/>
        <dbReference type="ChEBI" id="CHEBI:456215"/>
        <dbReference type="EC" id="6.3.5.2"/>
    </reaction>
</comment>
<dbReference type="HOGENOM" id="CLU_001581_1_2_1"/>
<dbReference type="InterPro" id="IPR029062">
    <property type="entry name" value="Class_I_gatase-like"/>
</dbReference>
<evidence type="ECO:0000256" key="16">
    <source>
        <dbReference type="ARBA" id="ARBA00030464"/>
    </source>
</evidence>
<dbReference type="Gene3D" id="2.30.30.30">
    <property type="match status" value="1"/>
</dbReference>
<evidence type="ECO:0000256" key="18">
    <source>
        <dbReference type="ARBA" id="ARBA00044933"/>
    </source>
</evidence>
<accession>J4G5W3</accession>
<evidence type="ECO:0000313" key="25">
    <source>
        <dbReference type="Proteomes" id="UP000006352"/>
    </source>
</evidence>
<evidence type="ECO:0000256" key="1">
    <source>
        <dbReference type="ARBA" id="ARBA00004514"/>
    </source>
</evidence>
<evidence type="ECO:0000256" key="6">
    <source>
        <dbReference type="ARBA" id="ARBA00022598"/>
    </source>
</evidence>
<evidence type="ECO:0000256" key="3">
    <source>
        <dbReference type="ARBA" id="ARBA00006994"/>
    </source>
</evidence>
<dbReference type="InterPro" id="IPR047008">
    <property type="entry name" value="XRN1_SH3_sf"/>
</dbReference>
<evidence type="ECO:0000256" key="21">
    <source>
        <dbReference type="PROSITE-ProRule" id="PRU00886"/>
    </source>
</evidence>
<dbReference type="HAMAP" id="MF_00344">
    <property type="entry name" value="GMP_synthase"/>
    <property type="match status" value="1"/>
</dbReference>
<proteinExistence type="inferred from homology"/>
<dbReference type="InterPro" id="IPR004739">
    <property type="entry name" value="GMP_synth_GATase"/>
</dbReference>
<dbReference type="GO" id="GO:0005634">
    <property type="term" value="C:nucleus"/>
    <property type="evidence" value="ECO:0007669"/>
    <property type="project" value="TreeGrafter"/>
</dbReference>
<dbReference type="PROSITE" id="PS51553">
    <property type="entry name" value="GMPS_ATP_PPASE"/>
    <property type="match status" value="1"/>
</dbReference>
<feature type="region of interest" description="Disordered" evidence="22">
    <location>
        <begin position="1259"/>
        <end position="1414"/>
    </location>
</feature>
<dbReference type="FunFam" id="3.40.50.880:FF:000001">
    <property type="entry name" value="GMP synthase [glutamine-hydrolyzing]"/>
    <property type="match status" value="1"/>
</dbReference>
<dbReference type="InterPro" id="IPR047007">
    <property type="entry name" value="XRN1_D1_sf"/>
</dbReference>
<keyword evidence="10 21" id="KW-0332">GMP biosynthesis</keyword>
<dbReference type="Pfam" id="PF03159">
    <property type="entry name" value="XRN_N"/>
    <property type="match status" value="1"/>
</dbReference>
<dbReference type="GO" id="GO:0003723">
    <property type="term" value="F:RNA binding"/>
    <property type="evidence" value="ECO:0007669"/>
    <property type="project" value="TreeGrafter"/>
</dbReference>
<dbReference type="FunCoup" id="J4G5W3">
    <property type="interactions" value="330"/>
</dbReference>
<keyword evidence="8" id="KW-0540">Nuclease</keyword>
<feature type="domain" description="GMPS ATP-PPase" evidence="23">
    <location>
        <begin position="1629"/>
        <end position="1836"/>
    </location>
</feature>
<dbReference type="FunFam" id="1.25.40.1050:FF:000002">
    <property type="entry name" value="5'-3' exoribonuclease"/>
    <property type="match status" value="1"/>
</dbReference>
<evidence type="ECO:0000256" key="2">
    <source>
        <dbReference type="ARBA" id="ARBA00005153"/>
    </source>
</evidence>
<dbReference type="PANTHER" id="PTHR12341">
    <property type="entry name" value="5'-&gt;3' EXORIBONUCLEASE"/>
    <property type="match status" value="1"/>
</dbReference>
<dbReference type="InParanoid" id="J4G5W3"/>
<dbReference type="InterPro" id="IPR017926">
    <property type="entry name" value="GATASE"/>
</dbReference>